<dbReference type="EMBL" id="VULX01000030">
    <property type="protein sequence ID" value="MSR92392.1"/>
    <property type="molecule type" value="Genomic_DNA"/>
</dbReference>
<comment type="caution">
    <text evidence="1">The sequence shown here is derived from an EMBL/GenBank/DDBJ whole genome shotgun (WGS) entry which is preliminary data.</text>
</comment>
<sequence>MSPLKERFNIPVYLDNYANAVAIGEFMFGAGKGDAVIKAGQVIFMILL</sequence>
<dbReference type="SUPFAM" id="SSF53067">
    <property type="entry name" value="Actin-like ATPase domain"/>
    <property type="match status" value="1"/>
</dbReference>
<keyword evidence="2" id="KW-1185">Reference proteome</keyword>
<protein>
    <submittedName>
        <fullName evidence="1">ROK family protein</fullName>
    </submittedName>
</protein>
<proteinExistence type="predicted"/>
<gene>
    <name evidence="1" type="ORF">FYJ33_13580</name>
</gene>
<dbReference type="InterPro" id="IPR043129">
    <property type="entry name" value="ATPase_NBD"/>
</dbReference>
<dbReference type="AlphaFoldDB" id="A0A7X2N0B1"/>
<evidence type="ECO:0000313" key="2">
    <source>
        <dbReference type="Proteomes" id="UP000460287"/>
    </source>
</evidence>
<accession>A0A7X2N0B1</accession>
<dbReference type="Gene3D" id="3.30.420.40">
    <property type="match status" value="1"/>
</dbReference>
<evidence type="ECO:0000313" key="1">
    <source>
        <dbReference type="EMBL" id="MSR92392.1"/>
    </source>
</evidence>
<dbReference type="Proteomes" id="UP000460287">
    <property type="component" value="Unassembled WGS sequence"/>
</dbReference>
<organism evidence="1 2">
    <name type="scientific">Inconstantimicrobium porci</name>
    <dbReference type="NCBI Taxonomy" id="2652291"/>
    <lineage>
        <taxon>Bacteria</taxon>
        <taxon>Bacillati</taxon>
        <taxon>Bacillota</taxon>
        <taxon>Clostridia</taxon>
        <taxon>Eubacteriales</taxon>
        <taxon>Clostridiaceae</taxon>
        <taxon>Inconstantimicrobium</taxon>
    </lineage>
</organism>
<reference evidence="1 2" key="1">
    <citation type="submission" date="2019-08" db="EMBL/GenBank/DDBJ databases">
        <title>In-depth cultivation of the pig gut microbiome towards novel bacterial diversity and tailored functional studies.</title>
        <authorList>
            <person name="Wylensek D."/>
            <person name="Hitch T.C.A."/>
            <person name="Clavel T."/>
        </authorList>
    </citation>
    <scope>NUCLEOTIDE SEQUENCE [LARGE SCALE GENOMIC DNA]</scope>
    <source>
        <strain evidence="1 2">WCA-383-APC-5B</strain>
    </source>
</reference>
<name>A0A7X2N0B1_9CLOT</name>